<reference evidence="1 2" key="1">
    <citation type="journal article" date="2009" name="Appl. Environ. Microbiol.">
        <title>Three genomes from the phylum Acidobacteria provide insight into the lifestyles of these microorganisms in soils.</title>
        <authorList>
            <person name="Ward N.L."/>
            <person name="Challacombe J.F."/>
            <person name="Janssen P.H."/>
            <person name="Henrissat B."/>
            <person name="Coutinho P.M."/>
            <person name="Wu M."/>
            <person name="Xie G."/>
            <person name="Haft D.H."/>
            <person name="Sait M."/>
            <person name="Badger J."/>
            <person name="Barabote R.D."/>
            <person name="Bradley B."/>
            <person name="Brettin T.S."/>
            <person name="Brinkac L.M."/>
            <person name="Bruce D."/>
            <person name="Creasy T."/>
            <person name="Daugherty S.C."/>
            <person name="Davidsen T.M."/>
            <person name="DeBoy R.T."/>
            <person name="Detter J.C."/>
            <person name="Dodson R.J."/>
            <person name="Durkin A.S."/>
            <person name="Ganapathy A."/>
            <person name="Gwinn-Giglio M."/>
            <person name="Han C.S."/>
            <person name="Khouri H."/>
            <person name="Kiss H."/>
            <person name="Kothari S.P."/>
            <person name="Madupu R."/>
            <person name="Nelson K.E."/>
            <person name="Nelson W.C."/>
            <person name="Paulsen I."/>
            <person name="Penn K."/>
            <person name="Ren Q."/>
            <person name="Rosovitz M.J."/>
            <person name="Selengut J.D."/>
            <person name="Shrivastava S."/>
            <person name="Sullivan S.A."/>
            <person name="Tapia R."/>
            <person name="Thompson L.S."/>
            <person name="Watkins K.L."/>
            <person name="Yang Q."/>
            <person name="Yu C."/>
            <person name="Zafar N."/>
            <person name="Zhou L."/>
            <person name="Kuske C.R."/>
        </authorList>
    </citation>
    <scope>NUCLEOTIDE SEQUENCE [LARGE SCALE GENOMIC DNA]</scope>
    <source>
        <strain evidence="2">ATCC 51196 / DSM 11244 / BCRC 80197 / JCM 7670 / NBRC 15755 / NCIMB 13165 / 161</strain>
    </source>
</reference>
<dbReference type="HOGENOM" id="CLU_1521992_0_0_0"/>
<evidence type="ECO:0000313" key="1">
    <source>
        <dbReference type="EMBL" id="ACO33898.1"/>
    </source>
</evidence>
<dbReference type="STRING" id="240015.ACP_0379"/>
<protein>
    <submittedName>
        <fullName evidence="1">Uncharacterized protein</fullName>
    </submittedName>
</protein>
<dbReference type="eggNOG" id="ENOG502ZGR7">
    <property type="taxonomic scope" value="Bacteria"/>
</dbReference>
<evidence type="ECO:0000313" key="2">
    <source>
        <dbReference type="Proteomes" id="UP000002207"/>
    </source>
</evidence>
<dbReference type="EMBL" id="CP001472">
    <property type="protein sequence ID" value="ACO33898.1"/>
    <property type="molecule type" value="Genomic_DNA"/>
</dbReference>
<dbReference type="InParanoid" id="C1FA01"/>
<gene>
    <name evidence="1" type="ordered locus">ACP_0379</name>
</gene>
<organism evidence="1 2">
    <name type="scientific">Acidobacterium capsulatum (strain ATCC 51196 / DSM 11244 / BCRC 80197 / JCM 7670 / NBRC 15755 / NCIMB 13165 / 161)</name>
    <dbReference type="NCBI Taxonomy" id="240015"/>
    <lineage>
        <taxon>Bacteria</taxon>
        <taxon>Pseudomonadati</taxon>
        <taxon>Acidobacteriota</taxon>
        <taxon>Terriglobia</taxon>
        <taxon>Terriglobales</taxon>
        <taxon>Acidobacteriaceae</taxon>
        <taxon>Acidobacterium</taxon>
    </lineage>
</organism>
<dbReference type="RefSeq" id="WP_012680777.1">
    <property type="nucleotide sequence ID" value="NC_012483.1"/>
</dbReference>
<dbReference type="KEGG" id="aca:ACP_0379"/>
<dbReference type="Proteomes" id="UP000002207">
    <property type="component" value="Chromosome"/>
</dbReference>
<dbReference type="AlphaFoldDB" id="C1FA01"/>
<accession>C1FA01</accession>
<sequence>MSTNPEITETSAKPTPEQIDELAQRWSAAKRHVKGAQEALASVEEEAIEMVRIYGVVVPHAEKSRRLTGRHSELTLTKSDTITIDDGRVEDLKSALEANKRSDHFPRLFTLRSKYEVVDGADQVMRTESVSKRLSEKILSLFGRCIQVKAKKPSLKVVMFDLSKPPKKSRAKKGGE</sequence>
<proteinExistence type="predicted"/>
<name>C1FA01_ACIC5</name>
<keyword evidence="2" id="KW-1185">Reference proteome</keyword>